<keyword evidence="2" id="KW-1185">Reference proteome</keyword>
<evidence type="ECO:0000313" key="2">
    <source>
        <dbReference type="Proteomes" id="UP000636960"/>
    </source>
</evidence>
<dbReference type="SUPFAM" id="SSF53067">
    <property type="entry name" value="Actin-like ATPase domain"/>
    <property type="match status" value="1"/>
</dbReference>
<dbReference type="EMBL" id="BOMV01000033">
    <property type="protein sequence ID" value="GIE95546.1"/>
    <property type="molecule type" value="Genomic_DNA"/>
</dbReference>
<comment type="caution">
    <text evidence="1">The sequence shown here is derived from an EMBL/GenBank/DDBJ whole genome shotgun (WGS) entry which is preliminary data.</text>
</comment>
<dbReference type="InterPro" id="IPR043129">
    <property type="entry name" value="ATPase_NBD"/>
</dbReference>
<dbReference type="AlphaFoldDB" id="A0A919K2Q2"/>
<gene>
    <name evidence="1" type="ORF">Ari01nite_30110</name>
</gene>
<accession>A0A919K2Q2</accession>
<dbReference type="PANTHER" id="PTHR42749:SF1">
    <property type="entry name" value="CELL SHAPE-DETERMINING PROTEIN MREB"/>
    <property type="match status" value="1"/>
</dbReference>
<evidence type="ECO:0000313" key="1">
    <source>
        <dbReference type="EMBL" id="GIE95546.1"/>
    </source>
</evidence>
<dbReference type="PANTHER" id="PTHR42749">
    <property type="entry name" value="CELL SHAPE-DETERMINING PROTEIN MREB"/>
    <property type="match status" value="1"/>
</dbReference>
<reference evidence="1" key="1">
    <citation type="submission" date="2021-01" db="EMBL/GenBank/DDBJ databases">
        <title>Whole genome shotgun sequence of Actinoplanes rishiriensis NBRC 108556.</title>
        <authorList>
            <person name="Komaki H."/>
            <person name="Tamura T."/>
        </authorList>
    </citation>
    <scope>NUCLEOTIDE SEQUENCE</scope>
    <source>
        <strain evidence="1">NBRC 108556</strain>
    </source>
</reference>
<organism evidence="1 2">
    <name type="scientific">Paractinoplanes rishiriensis</name>
    <dbReference type="NCBI Taxonomy" id="1050105"/>
    <lineage>
        <taxon>Bacteria</taxon>
        <taxon>Bacillati</taxon>
        <taxon>Actinomycetota</taxon>
        <taxon>Actinomycetes</taxon>
        <taxon>Micromonosporales</taxon>
        <taxon>Micromonosporaceae</taxon>
        <taxon>Paractinoplanes</taxon>
    </lineage>
</organism>
<dbReference type="Gene3D" id="3.30.420.40">
    <property type="match status" value="4"/>
</dbReference>
<name>A0A919K2Q2_9ACTN</name>
<protein>
    <submittedName>
        <fullName evidence="1">Molecular chaperone DnaK</fullName>
    </submittedName>
</protein>
<dbReference type="Proteomes" id="UP000636960">
    <property type="component" value="Unassembled WGS sequence"/>
</dbReference>
<sequence>MVRSKHVPYLLGVDLGSGSSRTAVCRRATDQAGWGPPEPVPSDVPPAVRGLLRLCGDDVPVFADDLFITPQALVVEQARKAADLVWEREQEPPERVAVAYPTAWGPARVGLMRAALDDGGLVGVALVTRARAVVERHRASGRPVAPGRVVAVCRIGRASTEVSLVIPHEPGRMELLGAAEADDLGGDDLAAGTPADTRAVLGAVVDLMRRTGRACGVEPADLAAVLLAGGGAMSPLVTAVLAEATAAPVIREDDPRLTVACGAALSIRPASEIPQPHALPVPVVPVPAVEVPVLPTSLVPTMSGPAGPGEIPPRPPLHVTALEVSGR</sequence>
<proteinExistence type="predicted"/>